<evidence type="ECO:0000256" key="7">
    <source>
        <dbReference type="PIRSR" id="PIRSR001084-1"/>
    </source>
</evidence>
<gene>
    <name evidence="12" type="ORF">LIP_1194</name>
</gene>
<dbReference type="GO" id="GO:0009341">
    <property type="term" value="C:beta-galactosidase complex"/>
    <property type="evidence" value="ECO:0007669"/>
    <property type="project" value="InterPro"/>
</dbReference>
<feature type="binding site" evidence="9">
    <location>
        <position position="162"/>
    </location>
    <ligand>
        <name>Zn(2+)</name>
        <dbReference type="ChEBI" id="CHEBI:29105"/>
    </ligand>
</feature>
<dbReference type="SUPFAM" id="SSF52317">
    <property type="entry name" value="Class I glutamine amidotransferase-like"/>
    <property type="match status" value="1"/>
</dbReference>
<keyword evidence="5 6" id="KW-0326">Glycosidase</keyword>
<evidence type="ECO:0000256" key="8">
    <source>
        <dbReference type="PIRSR" id="PIRSR001084-2"/>
    </source>
</evidence>
<evidence type="ECO:0000259" key="10">
    <source>
        <dbReference type="Pfam" id="PF02449"/>
    </source>
</evidence>
<dbReference type="GO" id="GO:0046872">
    <property type="term" value="F:metal ion binding"/>
    <property type="evidence" value="ECO:0007669"/>
    <property type="project" value="UniProtKB-KW"/>
</dbReference>
<dbReference type="CDD" id="cd03143">
    <property type="entry name" value="A4_beta-galactosidase_middle_domain"/>
    <property type="match status" value="1"/>
</dbReference>
<dbReference type="RefSeq" id="WP_068135395.1">
    <property type="nucleotide sequence ID" value="NZ_AP014924.1"/>
</dbReference>
<dbReference type="PANTHER" id="PTHR36447:SF1">
    <property type="entry name" value="BETA-GALACTOSIDASE GANA"/>
    <property type="match status" value="1"/>
</dbReference>
<comment type="catalytic activity">
    <reaction evidence="1 6">
        <text>Hydrolysis of terminal non-reducing beta-D-galactose residues in beta-D-galactosides.</text>
        <dbReference type="EC" id="3.2.1.23"/>
    </reaction>
</comment>
<feature type="binding site" evidence="8">
    <location>
        <position position="113"/>
    </location>
    <ligand>
        <name>substrate</name>
    </ligand>
</feature>
<evidence type="ECO:0000256" key="3">
    <source>
        <dbReference type="ARBA" id="ARBA00012756"/>
    </source>
</evidence>
<evidence type="ECO:0000256" key="2">
    <source>
        <dbReference type="ARBA" id="ARBA00005940"/>
    </source>
</evidence>
<dbReference type="Proteomes" id="UP000065807">
    <property type="component" value="Chromosome"/>
</dbReference>
<dbReference type="Pfam" id="PF08532">
    <property type="entry name" value="Glyco_hydro_42M"/>
    <property type="match status" value="1"/>
</dbReference>
<feature type="binding site" evidence="8">
    <location>
        <position position="151"/>
    </location>
    <ligand>
        <name>substrate</name>
    </ligand>
</feature>
<dbReference type="Gene3D" id="2.60.40.1180">
    <property type="entry name" value="Golgi alpha-mannosidase II"/>
    <property type="match status" value="1"/>
</dbReference>
<dbReference type="InterPro" id="IPR013738">
    <property type="entry name" value="Beta_galactosidase_Trimer"/>
</dbReference>
<feature type="active site" description="Proton donor" evidence="7">
    <location>
        <position position="152"/>
    </location>
</feature>
<organism evidence="12 13">
    <name type="scientific">Limnochorda pilosa</name>
    <dbReference type="NCBI Taxonomy" id="1555112"/>
    <lineage>
        <taxon>Bacteria</taxon>
        <taxon>Bacillati</taxon>
        <taxon>Bacillota</taxon>
        <taxon>Limnochordia</taxon>
        <taxon>Limnochordales</taxon>
        <taxon>Limnochordaceae</taxon>
        <taxon>Limnochorda</taxon>
    </lineage>
</organism>
<reference evidence="13" key="1">
    <citation type="submission" date="2015-07" db="EMBL/GenBank/DDBJ databases">
        <title>Complete genome sequence and phylogenetic analysis of Limnochorda pilosa.</title>
        <authorList>
            <person name="Watanabe M."/>
            <person name="Kojima H."/>
            <person name="Fukui M."/>
        </authorList>
    </citation>
    <scope>NUCLEOTIDE SEQUENCE [LARGE SCALE GENOMIC DNA]</scope>
    <source>
        <strain evidence="13">HC45</strain>
    </source>
</reference>
<dbReference type="AlphaFoldDB" id="A0A0K2SIU6"/>
<evidence type="ECO:0000256" key="5">
    <source>
        <dbReference type="ARBA" id="ARBA00023295"/>
    </source>
</evidence>
<dbReference type="SUPFAM" id="SSF51445">
    <property type="entry name" value="(Trans)glycosidases"/>
    <property type="match status" value="1"/>
</dbReference>
<dbReference type="InterPro" id="IPR013529">
    <property type="entry name" value="Glyco_hydro_42_N"/>
</dbReference>
<name>A0A0K2SIU6_LIMPI</name>
<dbReference type="InterPro" id="IPR029062">
    <property type="entry name" value="Class_I_gatase-like"/>
</dbReference>
<feature type="active site" description="Nucleophile" evidence="7">
    <location>
        <position position="306"/>
    </location>
</feature>
<dbReference type="PATRIC" id="fig|1555112.3.peg.1243"/>
<feature type="binding site" evidence="9">
    <location>
        <position position="160"/>
    </location>
    <ligand>
        <name>Zn(2+)</name>
        <dbReference type="ChEBI" id="CHEBI:29105"/>
    </ligand>
</feature>
<feature type="domain" description="Glycoside hydrolase family 42 N-terminal" evidence="10">
    <location>
        <begin position="16"/>
        <end position="384"/>
    </location>
</feature>
<feature type="domain" description="Beta-galactosidase trimerisation" evidence="11">
    <location>
        <begin position="395"/>
        <end position="605"/>
    </location>
</feature>
<proteinExistence type="inferred from homology"/>
<dbReference type="PIRSF" id="PIRSF001084">
    <property type="entry name" value="B-galactosidase"/>
    <property type="match status" value="1"/>
</dbReference>
<dbReference type="EC" id="3.2.1.23" evidence="3 6"/>
<reference evidence="13" key="2">
    <citation type="journal article" date="2016" name="Int. J. Syst. Evol. Microbiol.">
        <title>Complete genome sequence and cell structure of Limnochorda pilosa, a Gram-negative spore-former within the phylum Firmicutes.</title>
        <authorList>
            <person name="Watanabe M."/>
            <person name="Kojima H."/>
            <person name="Fukui M."/>
        </authorList>
    </citation>
    <scope>NUCLEOTIDE SEQUENCE [LARGE SCALE GENOMIC DNA]</scope>
    <source>
        <strain evidence="13">HC45</strain>
    </source>
</reference>
<dbReference type="Gene3D" id="3.40.50.880">
    <property type="match status" value="1"/>
</dbReference>
<evidence type="ECO:0000256" key="6">
    <source>
        <dbReference type="PIRNR" id="PIRNR001084"/>
    </source>
</evidence>
<dbReference type="OrthoDB" id="9800974at2"/>
<keyword evidence="9" id="KW-0862">Zinc</keyword>
<sequence>MSRDEVRWNAILYGGDYNPDQWDEATWAEDLRLLRNAGINAVTVGVFSWARLQPEPDRFDFEWLDRVLARVHEAGLKVVLATPTASPPVWLAQAYDDVLPVGEDGVRFGYGSRRHYCPNSPNYRRHAREIARALAERYGRHPALILWHVDNEYGVHLDRCYCDRCRNGFRQWLATRYGTIDHLNASWTTSFWGQRYNAWSEVDVPRRTPTYKNPAQVLDYRRFMTESFLQCYREQEEVLREQTPDVPVTTNLTLAHGLDFHTWAPHLDVIAWDSYPGPGADPAEVAARHDLMRGLKGGRQPFVLMEQTPSQVNWMPHNPPLRPGELRLLSLQAVAHGADAVCYFQMRQSRGGAEKFHGAVISHEGSERPRVYREVAALGTELQRLAPWVGSEYRAQTAVLFSWPIWWAVQQEPRISADVDYVRECMRYHNALWKHRAEVDIVSPEADLSRYRLVVAPLLRHVDDSLRDRLETYVDAGGTLVLTFQGGLCDPQERVHLGGYPGPLRHLAGVWVEEWDILPAGRTNRVRVNEPRGSFAGSYAAELWCDVVHLEGARPLATFETDYYAGMPAVTEHEVGRGRVVYVGTALEPRGVAALMGWLAADRGLALPIQVPPGVEIARRWRPAGGTERSPSETEYILFVLNHNVHPVSIELPRAFIDVLEGKPIAGRSTLSARGVWALVPSAEAARRP</sequence>
<keyword evidence="4 6" id="KW-0378">Hydrolase</keyword>
<dbReference type="InterPro" id="IPR017853">
    <property type="entry name" value="GH"/>
</dbReference>
<accession>A0A0K2SIU6</accession>
<evidence type="ECO:0000256" key="1">
    <source>
        <dbReference type="ARBA" id="ARBA00001412"/>
    </source>
</evidence>
<dbReference type="Pfam" id="PF02449">
    <property type="entry name" value="Glyco_hydro_42"/>
    <property type="match status" value="1"/>
</dbReference>
<keyword evidence="13" id="KW-1185">Reference proteome</keyword>
<evidence type="ECO:0000256" key="9">
    <source>
        <dbReference type="PIRSR" id="PIRSR001084-3"/>
    </source>
</evidence>
<protein>
    <recommendedName>
        <fullName evidence="3 6">Beta-galactosidase</fullName>
        <shortName evidence="6">Beta-gal</shortName>
        <ecNumber evidence="3 6">3.2.1.23</ecNumber>
    </recommendedName>
</protein>
<dbReference type="PANTHER" id="PTHR36447">
    <property type="entry name" value="BETA-GALACTOSIDASE GANA"/>
    <property type="match status" value="1"/>
</dbReference>
<dbReference type="GO" id="GO:0005975">
    <property type="term" value="P:carbohydrate metabolic process"/>
    <property type="evidence" value="ECO:0007669"/>
    <property type="project" value="InterPro"/>
</dbReference>
<evidence type="ECO:0000259" key="11">
    <source>
        <dbReference type="Pfam" id="PF08532"/>
    </source>
</evidence>
<dbReference type="InterPro" id="IPR013780">
    <property type="entry name" value="Glyco_hydro_b"/>
</dbReference>
<dbReference type="KEGG" id="lpil:LIP_1194"/>
<keyword evidence="9" id="KW-0479">Metal-binding</keyword>
<dbReference type="Gene3D" id="3.20.20.80">
    <property type="entry name" value="Glycosidases"/>
    <property type="match status" value="1"/>
</dbReference>
<feature type="binding site" evidence="9">
    <location>
        <position position="117"/>
    </location>
    <ligand>
        <name>Zn(2+)</name>
        <dbReference type="ChEBI" id="CHEBI:29105"/>
    </ligand>
</feature>
<evidence type="ECO:0000313" key="12">
    <source>
        <dbReference type="EMBL" id="BAS27051.1"/>
    </source>
</evidence>
<feature type="binding site" evidence="9">
    <location>
        <position position="165"/>
    </location>
    <ligand>
        <name>Zn(2+)</name>
        <dbReference type="ChEBI" id="CHEBI:29105"/>
    </ligand>
</feature>
<dbReference type="EMBL" id="AP014924">
    <property type="protein sequence ID" value="BAS27051.1"/>
    <property type="molecule type" value="Genomic_DNA"/>
</dbReference>
<dbReference type="STRING" id="1555112.LIP_1194"/>
<dbReference type="GO" id="GO:0004565">
    <property type="term" value="F:beta-galactosidase activity"/>
    <property type="evidence" value="ECO:0007669"/>
    <property type="project" value="UniProtKB-EC"/>
</dbReference>
<dbReference type="InterPro" id="IPR003476">
    <property type="entry name" value="Glyco_hydro_42"/>
</dbReference>
<evidence type="ECO:0000256" key="4">
    <source>
        <dbReference type="ARBA" id="ARBA00022801"/>
    </source>
</evidence>
<feature type="binding site" evidence="8">
    <location>
        <position position="314"/>
    </location>
    <ligand>
        <name>substrate</name>
    </ligand>
</feature>
<comment type="similarity">
    <text evidence="2 6">Belongs to the glycosyl hydrolase 42 family.</text>
</comment>
<evidence type="ECO:0000313" key="13">
    <source>
        <dbReference type="Proteomes" id="UP000065807"/>
    </source>
</evidence>